<dbReference type="GO" id="GO:0008195">
    <property type="term" value="F:phosphatidate phosphatase activity"/>
    <property type="evidence" value="ECO:0007669"/>
    <property type="project" value="TreeGrafter"/>
</dbReference>
<dbReference type="AlphaFoldDB" id="A0AAJ0CNW1"/>
<reference evidence="9" key="1">
    <citation type="submission" date="2023-06" db="EMBL/GenBank/DDBJ databases">
        <title>Conoideocrella luteorostrata (Hypocreales: Clavicipitaceae), a potential biocontrol fungus for elongate hemlock scale in United States Christmas tree production areas.</title>
        <authorList>
            <person name="Barrett H."/>
            <person name="Lovett B."/>
            <person name="Macias A.M."/>
            <person name="Stajich J.E."/>
            <person name="Kasson M.T."/>
        </authorList>
    </citation>
    <scope>NUCLEOTIDE SEQUENCE</scope>
    <source>
        <strain evidence="9">ARSEF 14590</strain>
    </source>
</reference>
<dbReference type="GO" id="GO:0046839">
    <property type="term" value="P:phospholipid dephosphorylation"/>
    <property type="evidence" value="ECO:0007669"/>
    <property type="project" value="TreeGrafter"/>
</dbReference>
<accession>A0AAJ0CNW1</accession>
<dbReference type="PANTHER" id="PTHR10165:SF35">
    <property type="entry name" value="RE23632P"/>
    <property type="match status" value="1"/>
</dbReference>
<dbReference type="Proteomes" id="UP001251528">
    <property type="component" value="Unassembled WGS sequence"/>
</dbReference>
<organism evidence="9 10">
    <name type="scientific">Conoideocrella luteorostrata</name>
    <dbReference type="NCBI Taxonomy" id="1105319"/>
    <lineage>
        <taxon>Eukaryota</taxon>
        <taxon>Fungi</taxon>
        <taxon>Dikarya</taxon>
        <taxon>Ascomycota</taxon>
        <taxon>Pezizomycotina</taxon>
        <taxon>Sordariomycetes</taxon>
        <taxon>Hypocreomycetidae</taxon>
        <taxon>Hypocreales</taxon>
        <taxon>Clavicipitaceae</taxon>
        <taxon>Conoideocrella</taxon>
    </lineage>
</organism>
<evidence type="ECO:0000256" key="3">
    <source>
        <dbReference type="ARBA" id="ARBA00022692"/>
    </source>
</evidence>
<evidence type="ECO:0000256" key="4">
    <source>
        <dbReference type="ARBA" id="ARBA00022989"/>
    </source>
</evidence>
<dbReference type="InterPro" id="IPR036938">
    <property type="entry name" value="PAP2/HPO_sf"/>
</dbReference>
<dbReference type="Gene3D" id="1.20.144.10">
    <property type="entry name" value="Phosphatidic acid phosphatase type 2/haloperoxidase"/>
    <property type="match status" value="1"/>
</dbReference>
<evidence type="ECO:0000259" key="8">
    <source>
        <dbReference type="SMART" id="SM00014"/>
    </source>
</evidence>
<protein>
    <recommendedName>
        <fullName evidence="8">Phosphatidic acid phosphatase type 2/haloperoxidase domain-containing protein</fullName>
    </recommendedName>
</protein>
<evidence type="ECO:0000256" key="2">
    <source>
        <dbReference type="ARBA" id="ARBA00008816"/>
    </source>
</evidence>
<keyword evidence="5 7" id="KW-0472">Membrane</keyword>
<feature type="transmembrane region" description="Helical" evidence="7">
    <location>
        <begin position="175"/>
        <end position="197"/>
    </location>
</feature>
<dbReference type="SUPFAM" id="SSF48317">
    <property type="entry name" value="Acid phosphatase/Vanadium-dependent haloperoxidase"/>
    <property type="match status" value="1"/>
</dbReference>
<dbReference type="InterPro" id="IPR000326">
    <property type="entry name" value="PAP2/HPO"/>
</dbReference>
<feature type="region of interest" description="Disordered" evidence="6">
    <location>
        <begin position="260"/>
        <end position="302"/>
    </location>
</feature>
<comment type="similarity">
    <text evidence="2">Belongs to the PA-phosphatase related phosphoesterase family.</text>
</comment>
<evidence type="ECO:0000313" key="10">
    <source>
        <dbReference type="Proteomes" id="UP001251528"/>
    </source>
</evidence>
<dbReference type="SMART" id="SM00014">
    <property type="entry name" value="acidPPc"/>
    <property type="match status" value="1"/>
</dbReference>
<evidence type="ECO:0000256" key="5">
    <source>
        <dbReference type="ARBA" id="ARBA00023136"/>
    </source>
</evidence>
<sequence>MASRRGVVSNGPVSFLSRAWQTTYAPEYVGFLILLGGWVALAIFVTPFHRMFFINDLRISYPHALNERVSVFWMFIYALFIPLAILVLYNLGARSPIAKHEVTYLPFVISVVLTSFLTDIVKNAVGRPRPDLLDRCHPSGSTKKNVLVNIEVCETKDSFKLQDGWRSFPSGHSSFSFAGLGFLSLFLAGQLHVFHHAVGGRDLGRALICFSPLIGATLIAISRCEDYRHDVYDVCVGSVLGMSVAYWSYRRHWPRLSSPRCDEPYPRPGTDSQSAAWQRVRDEEEAGAGSGEDYELEVPRQP</sequence>
<feature type="transmembrane region" description="Helical" evidence="7">
    <location>
        <begin position="69"/>
        <end position="91"/>
    </location>
</feature>
<keyword evidence="3 7" id="KW-0812">Transmembrane</keyword>
<keyword evidence="4 7" id="KW-1133">Transmembrane helix</keyword>
<dbReference type="InterPro" id="IPR043216">
    <property type="entry name" value="PAP-like"/>
</dbReference>
<evidence type="ECO:0000256" key="7">
    <source>
        <dbReference type="SAM" id="Phobius"/>
    </source>
</evidence>
<evidence type="ECO:0000256" key="1">
    <source>
        <dbReference type="ARBA" id="ARBA00004141"/>
    </source>
</evidence>
<name>A0AAJ0CNW1_9HYPO</name>
<feature type="transmembrane region" description="Helical" evidence="7">
    <location>
        <begin position="203"/>
        <end position="224"/>
    </location>
</feature>
<proteinExistence type="inferred from homology"/>
<dbReference type="EMBL" id="JASWJB010000177">
    <property type="protein sequence ID" value="KAK2594201.1"/>
    <property type="molecule type" value="Genomic_DNA"/>
</dbReference>
<feature type="transmembrane region" description="Helical" evidence="7">
    <location>
        <begin position="28"/>
        <end position="48"/>
    </location>
</feature>
<comment type="subcellular location">
    <subcellularLocation>
        <location evidence="1">Membrane</location>
        <topology evidence="1">Multi-pass membrane protein</topology>
    </subcellularLocation>
</comment>
<evidence type="ECO:0000256" key="6">
    <source>
        <dbReference type="SAM" id="MobiDB-lite"/>
    </source>
</evidence>
<comment type="caution">
    <text evidence="9">The sequence shown here is derived from an EMBL/GenBank/DDBJ whole genome shotgun (WGS) entry which is preliminary data.</text>
</comment>
<dbReference type="FunFam" id="1.20.144.10:FF:000017">
    <property type="entry name" value="Diacylglycerol pyrophosphate phosphatase 1"/>
    <property type="match status" value="1"/>
</dbReference>
<dbReference type="CDD" id="cd03390">
    <property type="entry name" value="PAP2_containing_1_like"/>
    <property type="match status" value="1"/>
</dbReference>
<dbReference type="GO" id="GO:0016020">
    <property type="term" value="C:membrane"/>
    <property type="evidence" value="ECO:0007669"/>
    <property type="project" value="UniProtKB-SubCell"/>
</dbReference>
<dbReference type="PANTHER" id="PTHR10165">
    <property type="entry name" value="LIPID PHOSPHATE PHOSPHATASE"/>
    <property type="match status" value="1"/>
</dbReference>
<gene>
    <name evidence="9" type="ORF">QQS21_008090</name>
</gene>
<feature type="domain" description="Phosphatidic acid phosphatase type 2/haloperoxidase" evidence="8">
    <location>
        <begin position="105"/>
        <end position="249"/>
    </location>
</feature>
<evidence type="ECO:0000313" key="9">
    <source>
        <dbReference type="EMBL" id="KAK2594201.1"/>
    </source>
</evidence>
<keyword evidence="10" id="KW-1185">Reference proteome</keyword>
<dbReference type="Pfam" id="PF01569">
    <property type="entry name" value="PAP2"/>
    <property type="match status" value="1"/>
</dbReference>
<dbReference type="GO" id="GO:0006644">
    <property type="term" value="P:phospholipid metabolic process"/>
    <property type="evidence" value="ECO:0007669"/>
    <property type="project" value="InterPro"/>
</dbReference>